<proteinExistence type="predicted"/>
<reference evidence="1" key="1">
    <citation type="journal article" date="2019" name="MBio">
        <title>Virus Genomes from Deep Sea Sediments Expand the Ocean Megavirome and Support Independent Origins of Viral Gigantism.</title>
        <authorList>
            <person name="Backstrom D."/>
            <person name="Yutin N."/>
            <person name="Jorgensen S.L."/>
            <person name="Dharamshi J."/>
            <person name="Homa F."/>
            <person name="Zaremba-Niedwiedzka K."/>
            <person name="Spang A."/>
            <person name="Wolf Y.I."/>
            <person name="Koonin E.V."/>
            <person name="Ettema T.J."/>
        </authorList>
    </citation>
    <scope>NUCLEOTIDE SEQUENCE</scope>
</reference>
<dbReference type="EMBL" id="MK500593">
    <property type="protein sequence ID" value="QBK93281.1"/>
    <property type="molecule type" value="Genomic_DNA"/>
</dbReference>
<evidence type="ECO:0000313" key="1">
    <source>
        <dbReference type="EMBL" id="QBK93281.1"/>
    </source>
</evidence>
<accession>A0A481ZFP5</accession>
<protein>
    <submittedName>
        <fullName evidence="1">Uncharacterized protein</fullName>
    </submittedName>
</protein>
<name>A0A481ZFP5_9VIRU</name>
<sequence>MNTKFCTIVTLLLASQVVAKTFSDSDFKGNYAWSLSGFFTQNVDPSFPPNGTTKQIGIYRPDGFGVLDPSPCKTIINGNRDTLFVGFLNGTYSVDVNGMIEINTTLFETGTELIISQASCRGVLANGQKLFQFFTVPPEVPEGFTLTIDQFGSAVKQNDD</sequence>
<organism evidence="1">
    <name type="scientific">Pithovirus LCPAC403</name>
    <dbReference type="NCBI Taxonomy" id="2506596"/>
    <lineage>
        <taxon>Viruses</taxon>
        <taxon>Pithoviruses</taxon>
    </lineage>
</organism>
<gene>
    <name evidence="1" type="ORF">LCPAC403_04150</name>
</gene>